<dbReference type="PANTHER" id="PTHR30411">
    <property type="entry name" value="CYTOPLASMIC PROTEIN"/>
    <property type="match status" value="1"/>
</dbReference>
<dbReference type="InterPro" id="IPR036754">
    <property type="entry name" value="YbaK/aa-tRNA-synt-asso_dom_sf"/>
</dbReference>
<reference evidence="2" key="1">
    <citation type="submission" date="2022-11" db="EMBL/GenBank/DDBJ databases">
        <title>Description of Microcella daejonensis nov. sp, isolated from riverside soil.</title>
        <authorList>
            <person name="Molina K.M."/>
            <person name="Kim S.B."/>
        </authorList>
    </citation>
    <scope>NUCLEOTIDE SEQUENCE</scope>
    <source>
        <strain evidence="2">MMS21-STM12</strain>
    </source>
</reference>
<protein>
    <submittedName>
        <fullName evidence="2">YbaK/EbsC family protein</fullName>
    </submittedName>
</protein>
<dbReference type="Pfam" id="PF04073">
    <property type="entry name" value="tRNA_edit"/>
    <property type="match status" value="1"/>
</dbReference>
<dbReference type="InterPro" id="IPR007214">
    <property type="entry name" value="YbaK/aa-tRNA-synth-assoc-dom"/>
</dbReference>
<dbReference type="GO" id="GO:0002161">
    <property type="term" value="F:aminoacyl-tRNA deacylase activity"/>
    <property type="evidence" value="ECO:0007669"/>
    <property type="project" value="InterPro"/>
</dbReference>
<accession>A0A9E8MK66</accession>
<name>A0A9E8MK66_9MICO</name>
<feature type="domain" description="YbaK/aminoacyl-tRNA synthetase-associated" evidence="1">
    <location>
        <begin position="28"/>
        <end position="144"/>
    </location>
</feature>
<keyword evidence="3" id="KW-1185">Reference proteome</keyword>
<dbReference type="Gene3D" id="3.90.960.10">
    <property type="entry name" value="YbaK/aminoacyl-tRNA synthetase-associated domain"/>
    <property type="match status" value="1"/>
</dbReference>
<dbReference type="KEGG" id="mdb:OVN18_11080"/>
<sequence length="159" mass="16660">MTRGPTGTERVLADAAARGLDVEIIDRPEARSVEEAAALIGIELGSLVKTLVVKRSDDRFLLVLVPGDRRIAWAPLRALVGVNRLQLPHAEQALAATGYARGTITPLGALGDWPLIADERIRGRRIALGAGAPGRSALVDADALLAVYGATVGDITEPA</sequence>
<dbReference type="PANTHER" id="PTHR30411:SF1">
    <property type="entry name" value="CYTOPLASMIC PROTEIN"/>
    <property type="match status" value="1"/>
</dbReference>
<dbReference type="RefSeq" id="WP_267780840.1">
    <property type="nucleotide sequence ID" value="NZ_CP113089.1"/>
</dbReference>
<dbReference type="EMBL" id="CP113089">
    <property type="protein sequence ID" value="WAB81085.1"/>
    <property type="molecule type" value="Genomic_DNA"/>
</dbReference>
<dbReference type="SUPFAM" id="SSF55826">
    <property type="entry name" value="YbaK/ProRS associated domain"/>
    <property type="match status" value="1"/>
</dbReference>
<evidence type="ECO:0000313" key="2">
    <source>
        <dbReference type="EMBL" id="WAB81085.1"/>
    </source>
</evidence>
<dbReference type="AlphaFoldDB" id="A0A9E8MK66"/>
<dbReference type="CDD" id="cd04332">
    <property type="entry name" value="YbaK_like"/>
    <property type="match status" value="1"/>
</dbReference>
<dbReference type="Proteomes" id="UP001164706">
    <property type="component" value="Chromosome"/>
</dbReference>
<evidence type="ECO:0000259" key="1">
    <source>
        <dbReference type="Pfam" id="PF04073"/>
    </source>
</evidence>
<proteinExistence type="predicted"/>
<organism evidence="2 3">
    <name type="scientific">Microcella daejeonensis</name>
    <dbReference type="NCBI Taxonomy" id="2994971"/>
    <lineage>
        <taxon>Bacteria</taxon>
        <taxon>Bacillati</taxon>
        <taxon>Actinomycetota</taxon>
        <taxon>Actinomycetes</taxon>
        <taxon>Micrococcales</taxon>
        <taxon>Microbacteriaceae</taxon>
        <taxon>Microcella</taxon>
    </lineage>
</organism>
<evidence type="ECO:0000313" key="3">
    <source>
        <dbReference type="Proteomes" id="UP001164706"/>
    </source>
</evidence>
<gene>
    <name evidence="2" type="ORF">OVN18_11080</name>
</gene>